<feature type="domain" description="FlgD/Vpr Ig-like" evidence="2">
    <location>
        <begin position="520"/>
        <end position="585"/>
    </location>
</feature>
<dbReference type="InterPro" id="IPR025965">
    <property type="entry name" value="FlgD/Vpr_Ig-like"/>
</dbReference>
<dbReference type="InterPro" id="IPR026444">
    <property type="entry name" value="Secre_tail"/>
</dbReference>
<dbReference type="RefSeq" id="WP_090150659.1">
    <property type="nucleotide sequence ID" value="NZ_FNAN01000007.1"/>
</dbReference>
<dbReference type="Gene3D" id="2.60.40.4070">
    <property type="match status" value="1"/>
</dbReference>
<protein>
    <submittedName>
        <fullName evidence="3">Por secretion system C-terminal sorting domain-containing protein</fullName>
    </submittedName>
</protein>
<dbReference type="SUPFAM" id="SSF51126">
    <property type="entry name" value="Pectin lyase-like"/>
    <property type="match status" value="1"/>
</dbReference>
<evidence type="ECO:0000256" key="1">
    <source>
        <dbReference type="SAM" id="SignalP"/>
    </source>
</evidence>
<feature type="signal peptide" evidence="1">
    <location>
        <begin position="1"/>
        <end position="21"/>
    </location>
</feature>
<dbReference type="OrthoDB" id="6331147at2"/>
<accession>A0A1G7GMG8</accession>
<organism evidence="3 4">
    <name type="scientific">Dyadobacter soli</name>
    <dbReference type="NCBI Taxonomy" id="659014"/>
    <lineage>
        <taxon>Bacteria</taxon>
        <taxon>Pseudomonadati</taxon>
        <taxon>Bacteroidota</taxon>
        <taxon>Cytophagia</taxon>
        <taxon>Cytophagales</taxon>
        <taxon>Spirosomataceae</taxon>
        <taxon>Dyadobacter</taxon>
    </lineage>
</organism>
<dbReference type="NCBIfam" id="TIGR04183">
    <property type="entry name" value="Por_Secre_tail"/>
    <property type="match status" value="1"/>
</dbReference>
<dbReference type="STRING" id="659014.SAMN04487996_107302"/>
<reference evidence="4" key="1">
    <citation type="submission" date="2016-10" db="EMBL/GenBank/DDBJ databases">
        <authorList>
            <person name="Varghese N."/>
            <person name="Submissions S."/>
        </authorList>
    </citation>
    <scope>NUCLEOTIDE SEQUENCE [LARGE SCALE GENOMIC DNA]</scope>
    <source>
        <strain evidence="4">DSM 25329</strain>
    </source>
</reference>
<feature type="chain" id="PRO_5011763994" evidence="1">
    <location>
        <begin position="22"/>
        <end position="595"/>
    </location>
</feature>
<evidence type="ECO:0000313" key="4">
    <source>
        <dbReference type="Proteomes" id="UP000198748"/>
    </source>
</evidence>
<proteinExistence type="predicted"/>
<dbReference type="Proteomes" id="UP000198748">
    <property type="component" value="Unassembled WGS sequence"/>
</dbReference>
<sequence length="595" mass="64161">MKLINTLFIALACSFGGPAMAQTIVPQSFRYEADTIGDNQPRFLTQVSWSNTSFLRLYFKGTQLGGSSFLVLEGTDGARQELRSGDLDNWRYSSAYFNGQSVNVSLVAAPGDRNTVSISSIKVGNGSARIAGQVVQSTKTSSGQAPFSAARSASSYPYASAVGRFTNGSESHGTGWIAPNGAIVTSSIIHTNYILNQSYDVIEFNVPPSNGTTVNHPSPEDQYPVSTANNVQESTIVPYKYLEQLTSIYAGYAIIPPLANSTGLKPGERQQEYFRIARNPTSSMIESMGGVQVDVLHYGVMPGSVGSGQYKTLHVSETSLMKQNDYLSIWVGDERDDYVLHHEIGVVNPGSTGYGSDGGAPVTYRGSNAAIGVHVNDGIDDMAPVAMGFRENDFRNQLARFYASNSVYVDRNGLQNPATGAIDKPYLTLQQAAQYAPAGSQVYIARNTYLGPVTIDRAMTLRAPVGEVIIGSSNASGREAVDETIANEVAMAEAMETFQRPEKHETAEKLTAYPNPFKDQTEIAYQLPENTSVSVGIYTNAGARVAGFSTKNAAPGQQKHFWNGTDYQGKPLPAGLYLVTITYGNQTFTTKVLKQ</sequence>
<dbReference type="EMBL" id="FNAN01000007">
    <property type="protein sequence ID" value="SDE89253.1"/>
    <property type="molecule type" value="Genomic_DNA"/>
</dbReference>
<evidence type="ECO:0000259" key="2">
    <source>
        <dbReference type="Pfam" id="PF13860"/>
    </source>
</evidence>
<keyword evidence="1" id="KW-0732">Signal</keyword>
<dbReference type="InterPro" id="IPR012334">
    <property type="entry name" value="Pectin_lyas_fold"/>
</dbReference>
<dbReference type="AlphaFoldDB" id="A0A1G7GMG8"/>
<keyword evidence="4" id="KW-1185">Reference proteome</keyword>
<dbReference type="Pfam" id="PF13860">
    <property type="entry name" value="FlgD_ig"/>
    <property type="match status" value="1"/>
</dbReference>
<dbReference type="Gene3D" id="2.160.20.10">
    <property type="entry name" value="Single-stranded right-handed beta-helix, Pectin lyase-like"/>
    <property type="match status" value="1"/>
</dbReference>
<gene>
    <name evidence="3" type="ORF">SAMN04487996_107302</name>
</gene>
<name>A0A1G7GMG8_9BACT</name>
<evidence type="ECO:0000313" key="3">
    <source>
        <dbReference type="EMBL" id="SDE89253.1"/>
    </source>
</evidence>
<dbReference type="InterPro" id="IPR011050">
    <property type="entry name" value="Pectin_lyase_fold/virulence"/>
</dbReference>